<feature type="region of interest" description="Disordered" evidence="1">
    <location>
        <begin position="335"/>
        <end position="387"/>
    </location>
</feature>
<feature type="region of interest" description="Disordered" evidence="1">
    <location>
        <begin position="425"/>
        <end position="460"/>
    </location>
</feature>
<name>A0A852V9C5_9BACT</name>
<feature type="compositionally biased region" description="Polar residues" evidence="1">
    <location>
        <begin position="550"/>
        <end position="565"/>
    </location>
</feature>
<comment type="caution">
    <text evidence="2">The sequence shown here is derived from an EMBL/GenBank/DDBJ whole genome shotgun (WGS) entry which is preliminary data.</text>
</comment>
<dbReference type="AlphaFoldDB" id="A0A852V9C5"/>
<accession>A0A852V9C5</accession>
<evidence type="ECO:0000256" key="1">
    <source>
        <dbReference type="SAM" id="MobiDB-lite"/>
    </source>
</evidence>
<sequence length="605" mass="60885">MMSTAILMAMGAEQSGKQLVALDVENFDRPTFAQTLDARVGTSPAILEKDLGRNSKVATLPEAANGKTEATTKNLVDAPDLAAGVKAKIFAGQLTPAQVESKEINLAKIALLQPAIVAGTKIQKKTEEAETWVAEPVGNIEENQTDTPVVAQVAPIASLQTETGIPLEQQAEGNQIQLPRFQTPVSQREALATGKALEAAPEKKTTTKTQAGYASQPVVTAKSGTVTMAAVADETKSTHGVGVQVVVQMANPIPAHTAATPALPVEVAASATPAKCVAMAASGMPAVPIAASNVALNVVSGQSGVGSGAASLSGGTSSGVGFVAAEVSGSNRNAVHGAKTSISDRETTQAAQGDLAAPAKPDAKEERSQVAANAGSDSDTKTRTTSDTPVAVVHAVASGGEVTAGSAAPAIAGLTKLSGGEAGISTAGSSNGLREQDGSDGVVRSMEPMEPMPRTLSATPTALEVGIPDGTHGWLKVRAEISDGGVVNASVSAASLASQEMLHRELPSLTAYLQSEKVAVNTVVVHPAASAGAESRSNSAGPESGGSGQAPRQSHEGGQQQSSVKTAAEVAEGVTSYRGLHGVDEDGMSPLASYGSGGSWLSVRA</sequence>
<evidence type="ECO:0008006" key="4">
    <source>
        <dbReference type="Google" id="ProtNLM"/>
    </source>
</evidence>
<protein>
    <recommendedName>
        <fullName evidence="4">Flagellar hook-length control protein FliK</fullName>
    </recommendedName>
</protein>
<proteinExistence type="predicted"/>
<evidence type="ECO:0000313" key="2">
    <source>
        <dbReference type="EMBL" id="NYF89538.1"/>
    </source>
</evidence>
<feature type="region of interest" description="Disordered" evidence="1">
    <location>
        <begin position="530"/>
        <end position="605"/>
    </location>
</feature>
<dbReference type="Proteomes" id="UP000564385">
    <property type="component" value="Unassembled WGS sequence"/>
</dbReference>
<gene>
    <name evidence="2" type="ORF">HDF08_001605</name>
</gene>
<reference evidence="2 3" key="1">
    <citation type="submission" date="2020-07" db="EMBL/GenBank/DDBJ databases">
        <title>Genomic Encyclopedia of Type Strains, Phase IV (KMG-V): Genome sequencing to study the core and pangenomes of soil and plant-associated prokaryotes.</title>
        <authorList>
            <person name="Whitman W."/>
        </authorList>
    </citation>
    <scope>NUCLEOTIDE SEQUENCE [LARGE SCALE GENOMIC DNA]</scope>
    <source>
        <strain evidence="2 3">M8UP22</strain>
    </source>
</reference>
<organism evidence="2 3">
    <name type="scientific">Tunturiibacter lichenicola</name>
    <dbReference type="NCBI Taxonomy" id="2051959"/>
    <lineage>
        <taxon>Bacteria</taxon>
        <taxon>Pseudomonadati</taxon>
        <taxon>Acidobacteriota</taxon>
        <taxon>Terriglobia</taxon>
        <taxon>Terriglobales</taxon>
        <taxon>Acidobacteriaceae</taxon>
        <taxon>Tunturiibacter</taxon>
    </lineage>
</organism>
<dbReference type="EMBL" id="JACCCU010000001">
    <property type="protein sequence ID" value="NYF89538.1"/>
    <property type="molecule type" value="Genomic_DNA"/>
</dbReference>
<evidence type="ECO:0000313" key="3">
    <source>
        <dbReference type="Proteomes" id="UP000564385"/>
    </source>
</evidence>